<name>A0A813EJU1_POLGL</name>
<dbReference type="Proteomes" id="UP000654075">
    <property type="component" value="Unassembled WGS sequence"/>
</dbReference>
<evidence type="ECO:0000256" key="1">
    <source>
        <dbReference type="SAM" id="MobiDB-lite"/>
    </source>
</evidence>
<feature type="region of interest" description="Disordered" evidence="1">
    <location>
        <begin position="187"/>
        <end position="208"/>
    </location>
</feature>
<evidence type="ECO:0000313" key="2">
    <source>
        <dbReference type="EMBL" id="CAE8601116.1"/>
    </source>
</evidence>
<keyword evidence="3" id="KW-1185">Reference proteome</keyword>
<protein>
    <submittedName>
        <fullName evidence="2">Uncharacterized protein</fullName>
    </submittedName>
</protein>
<organism evidence="2 3">
    <name type="scientific">Polarella glacialis</name>
    <name type="common">Dinoflagellate</name>
    <dbReference type="NCBI Taxonomy" id="89957"/>
    <lineage>
        <taxon>Eukaryota</taxon>
        <taxon>Sar</taxon>
        <taxon>Alveolata</taxon>
        <taxon>Dinophyceae</taxon>
        <taxon>Suessiales</taxon>
        <taxon>Suessiaceae</taxon>
        <taxon>Polarella</taxon>
    </lineage>
</organism>
<comment type="caution">
    <text evidence="2">The sequence shown here is derived from an EMBL/GenBank/DDBJ whole genome shotgun (WGS) entry which is preliminary data.</text>
</comment>
<reference evidence="2" key="1">
    <citation type="submission" date="2021-02" db="EMBL/GenBank/DDBJ databases">
        <authorList>
            <person name="Dougan E. K."/>
            <person name="Rhodes N."/>
            <person name="Thang M."/>
            <person name="Chan C."/>
        </authorList>
    </citation>
    <scope>NUCLEOTIDE SEQUENCE</scope>
</reference>
<proteinExistence type="predicted"/>
<accession>A0A813EJU1</accession>
<dbReference type="AlphaFoldDB" id="A0A813EJU1"/>
<evidence type="ECO:0000313" key="3">
    <source>
        <dbReference type="Proteomes" id="UP000654075"/>
    </source>
</evidence>
<sequence>MFDDFIFAAPLWVRITAFRDPRGSRIESMDSLDRSDLDLVQGIEEIQERLLQSEALAVELARELVRTVQQVEQVGAHSIGLEQRLGDLELQVLGSCEQQVCQVDSQESASGGAVSSGLSAARRRLLSIREALQHPFSGNRLDVQRVELPASGLSEARLLSRLPAAPEGEDSPAGHGRAASWGGFAAPAKQTSEAPKTPPPRSRQAREGSLKTAFGFQEQPDANTDFPGAAGTLPCLLRSLQSLQSLPPRWRSLPVAPAVEESKAAWATEALITESRAEAVWIQVLAELEHQRAALDDAVSMALEKASDALREVAAEILEGHVLEHRASIKASADALMEDFSAQLGELRKAVEVSGPPPTTTKSCVSDVRCFPGTECDRLGQLEERLNELAANLDVMVADRSREVASTLLPEKGLRESYELPEIPEASRKSPDRTRRRGSLFAVFACIRPNVRP</sequence>
<gene>
    <name evidence="2" type="ORF">PGLA1383_LOCUS19411</name>
</gene>
<dbReference type="EMBL" id="CAJNNV010012806">
    <property type="protein sequence ID" value="CAE8601116.1"/>
    <property type="molecule type" value="Genomic_DNA"/>
</dbReference>